<organism evidence="2 3">
    <name type="scientific">Microtetraspora fusca</name>
    <dbReference type="NCBI Taxonomy" id="1997"/>
    <lineage>
        <taxon>Bacteria</taxon>
        <taxon>Bacillati</taxon>
        <taxon>Actinomycetota</taxon>
        <taxon>Actinomycetes</taxon>
        <taxon>Streptosporangiales</taxon>
        <taxon>Streptosporangiaceae</taxon>
        <taxon>Microtetraspora</taxon>
    </lineage>
</organism>
<evidence type="ECO:0000313" key="2">
    <source>
        <dbReference type="EMBL" id="MFF4771279.1"/>
    </source>
</evidence>
<keyword evidence="2" id="KW-0378">Hydrolase</keyword>
<evidence type="ECO:0000259" key="1">
    <source>
        <dbReference type="Pfam" id="PF00144"/>
    </source>
</evidence>
<comment type="caution">
    <text evidence="2">The sequence shown here is derived from an EMBL/GenBank/DDBJ whole genome shotgun (WGS) entry which is preliminary data.</text>
</comment>
<dbReference type="PANTHER" id="PTHR46825:SF9">
    <property type="entry name" value="BETA-LACTAMASE-RELATED DOMAIN-CONTAINING PROTEIN"/>
    <property type="match status" value="1"/>
</dbReference>
<gene>
    <name evidence="2" type="ORF">ACFY05_00315</name>
</gene>
<dbReference type="InterPro" id="IPR050491">
    <property type="entry name" value="AmpC-like"/>
</dbReference>
<protein>
    <submittedName>
        <fullName evidence="2">Serine hydrolase domain-containing protein</fullName>
        <ecNumber evidence="2">3.-.-.-</ecNumber>
    </submittedName>
</protein>
<reference evidence="2 3" key="1">
    <citation type="submission" date="2024-10" db="EMBL/GenBank/DDBJ databases">
        <title>The Natural Products Discovery Center: Release of the First 8490 Sequenced Strains for Exploring Actinobacteria Biosynthetic Diversity.</title>
        <authorList>
            <person name="Kalkreuter E."/>
            <person name="Kautsar S.A."/>
            <person name="Yang D."/>
            <person name="Bader C.D."/>
            <person name="Teijaro C.N."/>
            <person name="Fluegel L."/>
            <person name="Davis C.M."/>
            <person name="Simpson J.R."/>
            <person name="Lauterbach L."/>
            <person name="Steele A.D."/>
            <person name="Gui C."/>
            <person name="Meng S."/>
            <person name="Li G."/>
            <person name="Viehrig K."/>
            <person name="Ye F."/>
            <person name="Su P."/>
            <person name="Kiefer A.F."/>
            <person name="Nichols A."/>
            <person name="Cepeda A.J."/>
            <person name="Yan W."/>
            <person name="Fan B."/>
            <person name="Jiang Y."/>
            <person name="Adhikari A."/>
            <person name="Zheng C.-J."/>
            <person name="Schuster L."/>
            <person name="Cowan T.M."/>
            <person name="Smanski M.J."/>
            <person name="Chevrette M.G."/>
            <person name="De Carvalho L.P.S."/>
            <person name="Shen B."/>
        </authorList>
    </citation>
    <scope>NUCLEOTIDE SEQUENCE [LARGE SCALE GENOMIC DNA]</scope>
    <source>
        <strain evidence="2 3">NPDC001281</strain>
    </source>
</reference>
<proteinExistence type="predicted"/>
<sequence>MTTVSVPTASDLTASDLLASLAEITEKHRLDMGVPGVALGVAAGGEVASTGLGVTDVADPRPVTTDTLFRLCSITKIFAATLAMTLVDEGVLDLDVPVVAYYPELALADADARASLTMRHLLTHASGLESELRGDLESFGRNADALDRVVSGYGSLRQFAPAGEIWGYCNTGYWLAGAVLARLAGTSFEEATRLRVLEPLGMAGSCFLAEDAVLRRVALPHRRVSAGSPEHVPIPSFAFPRARVPSGGVIAGVDDLLRFAGLHLGTGPAVLSEAARTAMREPLIPGDNAGDHQGLGWMTSTPGGTPTVEHSGSYKGYCTRLTLLPDLGVAVAVLTNSDDGGRLCRAVKEAALERLTGWRPAEVEYVDLGPDLLAGYAGDYAIPGVDRVRVSPHEGGLRLELINGAAPAKESICRATSETEFEIVQGPHLGSRLVFFPGSSVIRLALRLGGRLS</sequence>
<dbReference type="Pfam" id="PF00144">
    <property type="entry name" value="Beta-lactamase"/>
    <property type="match status" value="1"/>
</dbReference>
<dbReference type="PANTHER" id="PTHR46825">
    <property type="entry name" value="D-ALANYL-D-ALANINE-CARBOXYPEPTIDASE/ENDOPEPTIDASE AMPH"/>
    <property type="match status" value="1"/>
</dbReference>
<dbReference type="EC" id="3.-.-.-" evidence="2"/>
<dbReference type="InterPro" id="IPR001466">
    <property type="entry name" value="Beta-lactam-related"/>
</dbReference>
<name>A0ABW6V051_MICFU</name>
<dbReference type="Proteomes" id="UP001602119">
    <property type="component" value="Unassembled WGS sequence"/>
</dbReference>
<dbReference type="EMBL" id="JBIAXI010000001">
    <property type="protein sequence ID" value="MFF4771279.1"/>
    <property type="molecule type" value="Genomic_DNA"/>
</dbReference>
<dbReference type="Gene3D" id="3.40.710.10">
    <property type="entry name" value="DD-peptidase/beta-lactamase superfamily"/>
    <property type="match status" value="1"/>
</dbReference>
<dbReference type="GO" id="GO:0016787">
    <property type="term" value="F:hydrolase activity"/>
    <property type="evidence" value="ECO:0007669"/>
    <property type="project" value="UniProtKB-KW"/>
</dbReference>
<dbReference type="SUPFAM" id="SSF56601">
    <property type="entry name" value="beta-lactamase/transpeptidase-like"/>
    <property type="match status" value="1"/>
</dbReference>
<keyword evidence="3" id="KW-1185">Reference proteome</keyword>
<evidence type="ECO:0000313" key="3">
    <source>
        <dbReference type="Proteomes" id="UP001602119"/>
    </source>
</evidence>
<dbReference type="InterPro" id="IPR012338">
    <property type="entry name" value="Beta-lactam/transpept-like"/>
</dbReference>
<dbReference type="RefSeq" id="WP_387339940.1">
    <property type="nucleotide sequence ID" value="NZ_JBIAXI010000001.1"/>
</dbReference>
<feature type="domain" description="Beta-lactamase-related" evidence="1">
    <location>
        <begin position="31"/>
        <end position="341"/>
    </location>
</feature>
<accession>A0ABW6V051</accession>